<dbReference type="GO" id="GO:0008237">
    <property type="term" value="F:metallopeptidase activity"/>
    <property type="evidence" value="ECO:0007669"/>
    <property type="project" value="InterPro"/>
</dbReference>
<feature type="chain" id="PRO_5043869312" evidence="1">
    <location>
        <begin position="24"/>
        <end position="379"/>
    </location>
</feature>
<evidence type="ECO:0000256" key="1">
    <source>
        <dbReference type="SAM" id="SignalP"/>
    </source>
</evidence>
<dbReference type="AlphaFoldDB" id="A0AAW9RWF7"/>
<dbReference type="InterPro" id="IPR019026">
    <property type="entry name" value="Peptidase_M64_IgA"/>
</dbReference>
<gene>
    <name evidence="2" type="ORF">V3328_10385</name>
</gene>
<reference evidence="2 3" key="1">
    <citation type="submission" date="2024-02" db="EMBL/GenBank/DDBJ databases">
        <title>Genome analysis and characterization of Microbaculum marinisediminis sp. nov., isolated from marine sediment.</title>
        <authorList>
            <person name="Du Z.-J."/>
            <person name="Ye Y.-Q."/>
            <person name="Zhang Z.-R."/>
            <person name="Yuan S.-M."/>
            <person name="Zhang X.-Y."/>
        </authorList>
    </citation>
    <scope>NUCLEOTIDE SEQUENCE [LARGE SCALE GENOMIC DNA]</scope>
    <source>
        <strain evidence="2 3">SDUM1044001</strain>
    </source>
</reference>
<evidence type="ECO:0000313" key="3">
    <source>
        <dbReference type="Proteomes" id="UP001378188"/>
    </source>
</evidence>
<organism evidence="2 3">
    <name type="scientific">Microbaculum marinum</name>
    <dbReference type="NCBI Taxonomy" id="1764581"/>
    <lineage>
        <taxon>Bacteria</taxon>
        <taxon>Pseudomonadati</taxon>
        <taxon>Pseudomonadota</taxon>
        <taxon>Alphaproteobacteria</taxon>
        <taxon>Hyphomicrobiales</taxon>
        <taxon>Tepidamorphaceae</taxon>
        <taxon>Microbaculum</taxon>
    </lineage>
</organism>
<proteinExistence type="predicted"/>
<comment type="caution">
    <text evidence="2">The sequence shown here is derived from an EMBL/GenBank/DDBJ whole genome shotgun (WGS) entry which is preliminary data.</text>
</comment>
<keyword evidence="1" id="KW-0732">Signal</keyword>
<dbReference type="Pfam" id="PF09471">
    <property type="entry name" value="Peptidase_M64"/>
    <property type="match status" value="1"/>
</dbReference>
<evidence type="ECO:0000313" key="2">
    <source>
        <dbReference type="EMBL" id="MEJ8571881.1"/>
    </source>
</evidence>
<dbReference type="InterPro" id="IPR024079">
    <property type="entry name" value="MetalloPept_cat_dom_sf"/>
</dbReference>
<dbReference type="Proteomes" id="UP001378188">
    <property type="component" value="Unassembled WGS sequence"/>
</dbReference>
<accession>A0AAW9RWF7</accession>
<dbReference type="Gene3D" id="3.40.390.10">
    <property type="entry name" value="Collagenase (Catalytic Domain)"/>
    <property type="match status" value="1"/>
</dbReference>
<dbReference type="RefSeq" id="WP_340329582.1">
    <property type="nucleotide sequence ID" value="NZ_JAZHOF010000004.1"/>
</dbReference>
<protein>
    <submittedName>
        <fullName evidence="2">M64 family metallopeptidase</fullName>
    </submittedName>
</protein>
<dbReference type="EMBL" id="JAZHOF010000004">
    <property type="protein sequence ID" value="MEJ8571881.1"/>
    <property type="molecule type" value="Genomic_DNA"/>
</dbReference>
<sequence length="379" mass="42830">MLAGALVAGAATALVATPAATQAAAGESATVEQMLKTGPSRNRIDVVILGDGYRAREMDKFEEDAEEFLDYMLMQQPFKTYRRYFNALRIETPSRQSGASRPDEPVDNVYGSRFGCFDIRRLLCADDDRVEEVVLDNLKRNQIDMVLVLVNDEEYGGSGGDYAVASTHELSREVAVHEFGHSFGHLDDEYIDDNCGRYDDPWGFNVTQKRKKPQIPWKVWIPKKQTLPTPDDGDHGTGLYEGAYHCAEGWFRPTYDSIMRTNGAPAGPVNSEQFVRRFYETIRPLDSVKPKSDKVRLARGTSKRFKSDLADKRLKTISTVWRLDGKRISKRQASQVRFGDISGRRSTLTLSVRDGTPLVRNDPKGVLIETRNWRVIKRK</sequence>
<feature type="signal peptide" evidence="1">
    <location>
        <begin position="1"/>
        <end position="23"/>
    </location>
</feature>
<name>A0AAW9RWF7_9HYPH</name>
<keyword evidence="3" id="KW-1185">Reference proteome</keyword>